<accession>A0ABV0IQQ7</accession>
<keyword evidence="3" id="KW-1185">Reference proteome</keyword>
<gene>
    <name evidence="2" type="ORF">ABI908_05675</name>
</gene>
<protein>
    <recommendedName>
        <fullName evidence="4">Secreted protein</fullName>
    </recommendedName>
</protein>
<organism evidence="2 3">
    <name type="scientific">Chromobacterium phragmitis</name>
    <dbReference type="NCBI Taxonomy" id="2202141"/>
    <lineage>
        <taxon>Bacteria</taxon>
        <taxon>Pseudomonadati</taxon>
        <taxon>Pseudomonadota</taxon>
        <taxon>Betaproteobacteria</taxon>
        <taxon>Neisseriales</taxon>
        <taxon>Chromobacteriaceae</taxon>
        <taxon>Chromobacterium</taxon>
    </lineage>
</organism>
<dbReference type="Proteomes" id="UP001462502">
    <property type="component" value="Unassembled WGS sequence"/>
</dbReference>
<reference evidence="2 3" key="1">
    <citation type="submission" date="2024-05" db="EMBL/GenBank/DDBJ databases">
        <authorList>
            <person name="De Oliveira J.P."/>
            <person name="Noriler S.A."/>
            <person name="De Oliveira A.G."/>
            <person name="Sipoli D.S."/>
        </authorList>
    </citation>
    <scope>NUCLEOTIDE SEQUENCE [LARGE SCALE GENOMIC DNA]</scope>
    <source>
        <strain evidence="2 3">LABIM192</strain>
    </source>
</reference>
<keyword evidence="1" id="KW-0472">Membrane</keyword>
<name>A0ABV0IQQ7_9NEIS</name>
<feature type="transmembrane region" description="Helical" evidence="1">
    <location>
        <begin position="55"/>
        <end position="72"/>
    </location>
</feature>
<evidence type="ECO:0000256" key="1">
    <source>
        <dbReference type="SAM" id="Phobius"/>
    </source>
</evidence>
<dbReference type="EMBL" id="JBDXMI010000001">
    <property type="protein sequence ID" value="MEO9383606.1"/>
    <property type="molecule type" value="Genomic_DNA"/>
</dbReference>
<evidence type="ECO:0000313" key="3">
    <source>
        <dbReference type="Proteomes" id="UP001462502"/>
    </source>
</evidence>
<sequence>MPPAACTLPVAAALEALWLCELSTPSLPLPPILLPPSIGLVLMPRPASTFTSRCWLLLVLFAWVNASLPPAWMPTWPLPPLIAAP</sequence>
<evidence type="ECO:0008006" key="4">
    <source>
        <dbReference type="Google" id="ProtNLM"/>
    </source>
</evidence>
<keyword evidence="1" id="KW-0812">Transmembrane</keyword>
<proteinExistence type="predicted"/>
<keyword evidence="1" id="KW-1133">Transmembrane helix</keyword>
<evidence type="ECO:0000313" key="2">
    <source>
        <dbReference type="EMBL" id="MEO9383606.1"/>
    </source>
</evidence>
<comment type="caution">
    <text evidence="2">The sequence shown here is derived from an EMBL/GenBank/DDBJ whole genome shotgun (WGS) entry which is preliminary data.</text>
</comment>